<evidence type="ECO:0000256" key="2">
    <source>
        <dbReference type="ARBA" id="ARBA00022448"/>
    </source>
</evidence>
<dbReference type="InterPro" id="IPR017871">
    <property type="entry name" value="ABC_transporter-like_CS"/>
</dbReference>
<proteinExistence type="inferred from homology"/>
<dbReference type="Pfam" id="PF00005">
    <property type="entry name" value="ABC_tran"/>
    <property type="match status" value="1"/>
</dbReference>
<accession>A0A2S2CVB3</accession>
<dbReference type="InterPro" id="IPR015855">
    <property type="entry name" value="ABC_transpr_MalK-like"/>
</dbReference>
<evidence type="ECO:0000256" key="1">
    <source>
        <dbReference type="ARBA" id="ARBA00005417"/>
    </source>
</evidence>
<dbReference type="PANTHER" id="PTHR43875:SF14">
    <property type="entry name" value="ABC TRANSPORTER ATP-BINDING PROTEIN"/>
    <property type="match status" value="1"/>
</dbReference>
<keyword evidence="3" id="KW-0547">Nucleotide-binding</keyword>
<dbReference type="InterPro" id="IPR027417">
    <property type="entry name" value="P-loop_NTPase"/>
</dbReference>
<dbReference type="KEGG" id="azz:DEW08_20505"/>
<evidence type="ECO:0000313" key="6">
    <source>
        <dbReference type="EMBL" id="AWK88452.1"/>
    </source>
</evidence>
<dbReference type="OrthoDB" id="394852at2"/>
<reference evidence="7" key="1">
    <citation type="submission" date="2018-05" db="EMBL/GenBank/DDBJ databases">
        <title>Azospirillum thermophila sp. nov., a novel isolated from hot spring.</title>
        <authorList>
            <person name="Zhao Z."/>
        </authorList>
    </citation>
    <scope>NUCLEOTIDE SEQUENCE [LARGE SCALE GENOMIC DNA]</scope>
    <source>
        <strain evidence="7">CFH 70021</strain>
    </source>
</reference>
<dbReference type="FunFam" id="3.40.50.300:FF:000042">
    <property type="entry name" value="Maltose/maltodextrin ABC transporter, ATP-binding protein"/>
    <property type="match status" value="1"/>
</dbReference>
<dbReference type="RefSeq" id="WP_109330744.1">
    <property type="nucleotide sequence ID" value="NZ_CP029354.1"/>
</dbReference>
<dbReference type="AlphaFoldDB" id="A0A2S2CVB3"/>
<sequence length="374" mass="40394">MATLTLENVRKRFAGQDVLNGIDLALEDGELLVLLGPSGCGKSTLLNLIAGLDTVSGGAIRIDGRLMNDVPPKDRDVAMVFQSYALYPNMTVARNIGFGLEMRGVPRAERAAAVQRVAGMLQIDHLLDRKPAQLSGGQRQRVAMGRAIIRNPRIFLFDEPLSNLDAKLRVDMRTEIKRLHQRLGATIVYVTHDQSEAMTLATRIAVLKDGVIQQVDPPQRVYEEPANIYVAGFIGAPPMNLLPATLGVEDGRLGVMVRCLAHGRRTVQFLPLAGRYADLPPDGVGRGVVLGLRPEAITRGRGAPAGEPESVRIECRVRVLEPTGADTLTHIDLGDAGATARVKPGDAPPEGSTADFVIDMLQASLFDPETGRRL</sequence>
<dbReference type="NCBIfam" id="NF008653">
    <property type="entry name" value="PRK11650.1"/>
    <property type="match status" value="1"/>
</dbReference>
<dbReference type="GO" id="GO:0140359">
    <property type="term" value="F:ABC-type transporter activity"/>
    <property type="evidence" value="ECO:0007669"/>
    <property type="project" value="InterPro"/>
</dbReference>
<dbReference type="InterPro" id="IPR013611">
    <property type="entry name" value="Transp-assoc_OB_typ2"/>
</dbReference>
<dbReference type="InterPro" id="IPR008995">
    <property type="entry name" value="Mo/tungstate-bd_C_term_dom"/>
</dbReference>
<evidence type="ECO:0000256" key="4">
    <source>
        <dbReference type="ARBA" id="ARBA00022840"/>
    </source>
</evidence>
<dbReference type="CDD" id="cd03301">
    <property type="entry name" value="ABC_MalK_N"/>
    <property type="match status" value="1"/>
</dbReference>
<dbReference type="SUPFAM" id="SSF50331">
    <property type="entry name" value="MOP-like"/>
    <property type="match status" value="1"/>
</dbReference>
<dbReference type="InterPro" id="IPR012340">
    <property type="entry name" value="NA-bd_OB-fold"/>
</dbReference>
<dbReference type="GO" id="GO:0016887">
    <property type="term" value="F:ATP hydrolysis activity"/>
    <property type="evidence" value="ECO:0007669"/>
    <property type="project" value="InterPro"/>
</dbReference>
<protein>
    <submittedName>
        <fullName evidence="6">Sugar ABC transporter ATP-binding protein</fullName>
    </submittedName>
</protein>
<feature type="domain" description="ABC transporter" evidence="5">
    <location>
        <begin position="4"/>
        <end position="234"/>
    </location>
</feature>
<dbReference type="Gene3D" id="2.40.50.100">
    <property type="match status" value="1"/>
</dbReference>
<comment type="similarity">
    <text evidence="1">Belongs to the ABC transporter superfamily.</text>
</comment>
<dbReference type="InterPro" id="IPR047641">
    <property type="entry name" value="ABC_transpr_MalK/UgpC-like"/>
</dbReference>
<gene>
    <name evidence="6" type="ORF">DEW08_20505</name>
</gene>
<evidence type="ECO:0000259" key="5">
    <source>
        <dbReference type="PROSITE" id="PS50893"/>
    </source>
</evidence>
<keyword evidence="4 6" id="KW-0067">ATP-binding</keyword>
<dbReference type="PANTHER" id="PTHR43875">
    <property type="entry name" value="MALTODEXTRIN IMPORT ATP-BINDING PROTEIN MSMX"/>
    <property type="match status" value="1"/>
</dbReference>
<dbReference type="PROSITE" id="PS50893">
    <property type="entry name" value="ABC_TRANSPORTER_2"/>
    <property type="match status" value="1"/>
</dbReference>
<name>A0A2S2CVB3_9PROT</name>
<dbReference type="InterPro" id="IPR003593">
    <property type="entry name" value="AAA+_ATPase"/>
</dbReference>
<dbReference type="SMART" id="SM00382">
    <property type="entry name" value="AAA"/>
    <property type="match status" value="1"/>
</dbReference>
<keyword evidence="2" id="KW-0813">Transport</keyword>
<organism evidence="6 7">
    <name type="scientific">Azospirillum thermophilum</name>
    <dbReference type="NCBI Taxonomy" id="2202148"/>
    <lineage>
        <taxon>Bacteria</taxon>
        <taxon>Pseudomonadati</taxon>
        <taxon>Pseudomonadota</taxon>
        <taxon>Alphaproteobacteria</taxon>
        <taxon>Rhodospirillales</taxon>
        <taxon>Azospirillaceae</taxon>
        <taxon>Azospirillum</taxon>
    </lineage>
</organism>
<dbReference type="Proteomes" id="UP000245629">
    <property type="component" value="Chromosome 3"/>
</dbReference>
<evidence type="ECO:0000256" key="3">
    <source>
        <dbReference type="ARBA" id="ARBA00022741"/>
    </source>
</evidence>
<evidence type="ECO:0000313" key="7">
    <source>
        <dbReference type="Proteomes" id="UP000245629"/>
    </source>
</evidence>
<dbReference type="Gene3D" id="3.40.50.300">
    <property type="entry name" value="P-loop containing nucleotide triphosphate hydrolases"/>
    <property type="match status" value="1"/>
</dbReference>
<dbReference type="GO" id="GO:0055052">
    <property type="term" value="C:ATP-binding cassette (ABC) transporter complex, substrate-binding subunit-containing"/>
    <property type="evidence" value="ECO:0007669"/>
    <property type="project" value="TreeGrafter"/>
</dbReference>
<dbReference type="GO" id="GO:0005524">
    <property type="term" value="F:ATP binding"/>
    <property type="evidence" value="ECO:0007669"/>
    <property type="project" value="UniProtKB-KW"/>
</dbReference>
<keyword evidence="7" id="KW-1185">Reference proteome</keyword>
<dbReference type="PROSITE" id="PS00211">
    <property type="entry name" value="ABC_TRANSPORTER_1"/>
    <property type="match status" value="1"/>
</dbReference>
<dbReference type="InterPro" id="IPR003439">
    <property type="entry name" value="ABC_transporter-like_ATP-bd"/>
</dbReference>
<dbReference type="Pfam" id="PF08402">
    <property type="entry name" value="TOBE_2"/>
    <property type="match status" value="1"/>
</dbReference>
<dbReference type="GO" id="GO:0008643">
    <property type="term" value="P:carbohydrate transport"/>
    <property type="evidence" value="ECO:0007669"/>
    <property type="project" value="InterPro"/>
</dbReference>
<dbReference type="SUPFAM" id="SSF52540">
    <property type="entry name" value="P-loop containing nucleoside triphosphate hydrolases"/>
    <property type="match status" value="1"/>
</dbReference>
<dbReference type="Gene3D" id="2.40.50.140">
    <property type="entry name" value="Nucleic acid-binding proteins"/>
    <property type="match status" value="1"/>
</dbReference>
<dbReference type="EMBL" id="CP029354">
    <property type="protein sequence ID" value="AWK88452.1"/>
    <property type="molecule type" value="Genomic_DNA"/>
</dbReference>